<dbReference type="InterPro" id="IPR036188">
    <property type="entry name" value="FAD/NAD-bd_sf"/>
</dbReference>
<dbReference type="EMBL" id="BDCR01000003">
    <property type="protein sequence ID" value="GAT63227.1"/>
    <property type="molecule type" value="Genomic_DNA"/>
</dbReference>
<evidence type="ECO:0008006" key="8">
    <source>
        <dbReference type="Google" id="ProtNLM"/>
    </source>
</evidence>
<organism evidence="6 7">
    <name type="scientific">Paludibacter jiangxiensis</name>
    <dbReference type="NCBI Taxonomy" id="681398"/>
    <lineage>
        <taxon>Bacteria</taxon>
        <taxon>Pseudomonadati</taxon>
        <taxon>Bacteroidota</taxon>
        <taxon>Bacteroidia</taxon>
        <taxon>Bacteroidales</taxon>
        <taxon>Paludibacteraceae</taxon>
        <taxon>Paludibacter</taxon>
    </lineage>
</organism>
<dbReference type="InterPro" id="IPR028348">
    <property type="entry name" value="FAD-binding_protein"/>
</dbReference>
<dbReference type="PRINTS" id="PR00368">
    <property type="entry name" value="FADPNR"/>
</dbReference>
<evidence type="ECO:0000313" key="6">
    <source>
        <dbReference type="EMBL" id="GAT63227.1"/>
    </source>
</evidence>
<dbReference type="Proteomes" id="UP000076586">
    <property type="component" value="Unassembled WGS sequence"/>
</dbReference>
<proteinExistence type="predicted"/>
<evidence type="ECO:0000256" key="3">
    <source>
        <dbReference type="ARBA" id="ARBA00022827"/>
    </source>
</evidence>
<dbReference type="Gene3D" id="3.30.70.2700">
    <property type="match status" value="1"/>
</dbReference>
<feature type="domain" description="MnmG N-terminal" evidence="4">
    <location>
        <begin position="83"/>
        <end position="254"/>
    </location>
</feature>
<evidence type="ECO:0000313" key="7">
    <source>
        <dbReference type="Proteomes" id="UP000076586"/>
    </source>
</evidence>
<evidence type="ECO:0000259" key="5">
    <source>
        <dbReference type="Pfam" id="PF21688"/>
    </source>
</evidence>
<comment type="caution">
    <text evidence="6">The sequence shown here is derived from an EMBL/GenBank/DDBJ whole genome shotgun (WGS) entry which is preliminary data.</text>
</comment>
<protein>
    <recommendedName>
        <fullName evidence="8">FAD-binding protein</fullName>
    </recommendedName>
</protein>
<dbReference type="AlphaFoldDB" id="A0A161LFA6"/>
<evidence type="ECO:0000259" key="4">
    <source>
        <dbReference type="Pfam" id="PF01134"/>
    </source>
</evidence>
<keyword evidence="2" id="KW-0285">Flavoprotein</keyword>
<keyword evidence="3" id="KW-0274">FAD</keyword>
<dbReference type="STRING" id="681398.PJIAN_3543"/>
<evidence type="ECO:0000256" key="1">
    <source>
        <dbReference type="ARBA" id="ARBA00001974"/>
    </source>
</evidence>
<dbReference type="PANTHER" id="PTHR42842:SF3">
    <property type="entry name" value="FAD_NAD(P)-BINDING OXIDOREDUCTASE FAMILY PROTEIN"/>
    <property type="match status" value="1"/>
</dbReference>
<gene>
    <name evidence="6" type="ORF">PJIAN_3543</name>
</gene>
<dbReference type="Pfam" id="PF01134">
    <property type="entry name" value="GIDA"/>
    <property type="match status" value="1"/>
</dbReference>
<accession>A0A161LFA6</accession>
<dbReference type="InterPro" id="IPR040131">
    <property type="entry name" value="MnmG_N"/>
</dbReference>
<feature type="domain" description="FAD-dependent protein C-terminal" evidence="5">
    <location>
        <begin position="269"/>
        <end position="465"/>
    </location>
</feature>
<dbReference type="PIRSF" id="PIRSF038984">
    <property type="entry name" value="FAD_binding_protein"/>
    <property type="match status" value="1"/>
</dbReference>
<dbReference type="OrthoDB" id="9772594at2"/>
<reference evidence="7" key="2">
    <citation type="journal article" date="2017" name="Genome Announc.">
        <title>Draft genome sequence of Paludibacter jiangxiensis NM7(T), a propionate-producing fermentative bacterium.</title>
        <authorList>
            <person name="Qiu Y.-L."/>
            <person name="Tourlousse D.M."/>
            <person name="Matsuura N."/>
            <person name="Ohashi A."/>
            <person name="Sekiguchi Y."/>
        </authorList>
    </citation>
    <scope>NUCLEOTIDE SEQUENCE [LARGE SCALE GENOMIC DNA]</scope>
    <source>
        <strain evidence="7">NM7</strain>
    </source>
</reference>
<evidence type="ECO:0000256" key="2">
    <source>
        <dbReference type="ARBA" id="ARBA00022630"/>
    </source>
</evidence>
<reference evidence="7" key="1">
    <citation type="submission" date="2016-04" db="EMBL/GenBank/DDBJ databases">
        <title>Draft genome sequence of Paludibacter jiangxiensis strain NM7.</title>
        <authorList>
            <person name="Qiu Y."/>
            <person name="Matsuura N."/>
            <person name="Ohashi A."/>
            <person name="Tourlousse M.D."/>
            <person name="Sekiguchi Y."/>
        </authorList>
    </citation>
    <scope>NUCLEOTIDE SEQUENCE [LARGE SCALE GENOMIC DNA]</scope>
    <source>
        <strain evidence="7">NM7</strain>
    </source>
</reference>
<keyword evidence="7" id="KW-1185">Reference proteome</keyword>
<dbReference type="RefSeq" id="WP_068704206.1">
    <property type="nucleotide sequence ID" value="NZ_BDCR01000003.1"/>
</dbReference>
<name>A0A161LFA6_9BACT</name>
<comment type="cofactor">
    <cofactor evidence="1">
        <name>FAD</name>
        <dbReference type="ChEBI" id="CHEBI:57692"/>
    </cofactor>
</comment>
<dbReference type="InterPro" id="IPR049516">
    <property type="entry name" value="FAD-depend_C"/>
</dbReference>
<dbReference type="SUPFAM" id="SSF51905">
    <property type="entry name" value="FAD/NAD(P)-binding domain"/>
    <property type="match status" value="1"/>
</dbReference>
<dbReference type="PANTHER" id="PTHR42842">
    <property type="entry name" value="FAD/NAD(P)-BINDING OXIDOREDUCTASE"/>
    <property type="match status" value="1"/>
</dbReference>
<dbReference type="PRINTS" id="PR00411">
    <property type="entry name" value="PNDRDTASEI"/>
</dbReference>
<sequence>MQSLQLTLSPEQAHTPELLKQAVAKALSLPPTQISHIRPVRKSIDARGRFVKINLAVEVFTGKEPITSDTIPLHYQDVTNKEEVIVVGAGPAGLFAALRLIELGLKPILLERGQAVTERKRDLAQMIRSNTLNPESNYCFGEGGAGAFSDGKLYTRSKKKGDVQRILSIFHRHGAQDEILYETHPHIGTDRLPQVIKAMRETILEHGGEVRFNTKVTGLKVEDSQITGVELADGSSLKSKAVILATGHSARDVYHLLHNNNIALEAKGFAMGVRVEHPQELIDSIQYHRRERGEFLPAAAYNLVEQVDDRGVYSFCMCPGGHIVPASTGAKELVVNGMSASHRNSPFANSGLVVEIRPEDLGEYQQYGVLAGLHFQQYVEELAFFNNGSKGLTAPAQRVGDFVKGKLSGSLPDCSYLPGVLSSPLHFWLPQHISSRLQQGFKKFDRKMHGYLTNEALIVGVESRSSSPVRIPRDMETYQHVQIAGLFPCGEGAGYAGGITSSAIDGENCAAAAKRYLE</sequence>
<dbReference type="Gene3D" id="3.50.50.60">
    <property type="entry name" value="FAD/NAD(P)-binding domain"/>
    <property type="match status" value="2"/>
</dbReference>
<dbReference type="Pfam" id="PF21688">
    <property type="entry name" value="FAD-depend_C"/>
    <property type="match status" value="1"/>
</dbReference>